<feature type="region of interest" description="Disordered" evidence="2">
    <location>
        <begin position="280"/>
        <end position="304"/>
    </location>
</feature>
<name>A0A2S4APK6_STUST</name>
<evidence type="ECO:0000313" key="4">
    <source>
        <dbReference type="Proteomes" id="UP000237068"/>
    </source>
</evidence>
<keyword evidence="1" id="KW-0175">Coiled coil</keyword>
<dbReference type="RefSeq" id="WP_103455790.1">
    <property type="nucleotide sequence ID" value="NZ_JAMOHQ010000028.1"/>
</dbReference>
<dbReference type="EMBL" id="PPXG01000003">
    <property type="protein sequence ID" value="POH83329.1"/>
    <property type="molecule type" value="Genomic_DNA"/>
</dbReference>
<protein>
    <submittedName>
        <fullName evidence="3">Uncharacterized protein</fullName>
    </submittedName>
</protein>
<feature type="coiled-coil region" evidence="1">
    <location>
        <begin position="119"/>
        <end position="157"/>
    </location>
</feature>
<organism evidence="3 4">
    <name type="scientific">Stutzerimonas stutzeri</name>
    <name type="common">Pseudomonas stutzeri</name>
    <dbReference type="NCBI Taxonomy" id="316"/>
    <lineage>
        <taxon>Bacteria</taxon>
        <taxon>Pseudomonadati</taxon>
        <taxon>Pseudomonadota</taxon>
        <taxon>Gammaproteobacteria</taxon>
        <taxon>Pseudomonadales</taxon>
        <taxon>Pseudomonadaceae</taxon>
        <taxon>Stutzerimonas</taxon>
    </lineage>
</organism>
<reference evidence="3 4" key="1">
    <citation type="submission" date="2018-01" db="EMBL/GenBank/DDBJ databases">
        <title>Denitrification phenotypes of diverse strains of Pseudomonas stutzeri.</title>
        <authorList>
            <person name="Milligan D.A."/>
            <person name="Bergaust L."/>
            <person name="Bakken L.R."/>
            <person name="Frostegard A."/>
        </authorList>
    </citation>
    <scope>NUCLEOTIDE SEQUENCE [LARGE SCALE GENOMIC DNA]</scope>
    <source>
        <strain evidence="3 4">24a13</strain>
    </source>
</reference>
<comment type="caution">
    <text evidence="3">The sequence shown here is derived from an EMBL/GenBank/DDBJ whole genome shotgun (WGS) entry which is preliminary data.</text>
</comment>
<evidence type="ECO:0000256" key="2">
    <source>
        <dbReference type="SAM" id="MobiDB-lite"/>
    </source>
</evidence>
<feature type="coiled-coil region" evidence="1">
    <location>
        <begin position="332"/>
        <end position="362"/>
    </location>
</feature>
<proteinExistence type="predicted"/>
<evidence type="ECO:0000313" key="3">
    <source>
        <dbReference type="EMBL" id="POH83329.1"/>
    </source>
</evidence>
<sequence>MPLETTAPAVTKSGAENSQELQIVQAFSNLSVPERIIQQSNIKELLHGLNDDQQKVQSEAKRLAKLREEKKEGNFVGNWFYGRSDKIQEAQLDLNASIGQLTQKSSQLLVVNTAISKVLSDQQNLLLQQQNLLKKQAEELQAQNERILAQQIQLGEQQDAINAANQGLLEAKGLTQEQAQKLVGCVRLVTEAEQRIDSAGQALRNNLEQQMEEVEKHCLNRLAAGLDEVERRQVENERRLADAMDVQAQQNRTELTQLAEENQTFHKQLLQDAQAFEVQQSERAASQDSRIATLSEQHAAQAERQDQWQLAHSHSMQERIEAHEADVKHRSAAMEESLVRSLESQRENLTNSQEQLADHLSALVAKQALSLSHQRLVLVGATVLSIASLGWQAAQHWALL</sequence>
<dbReference type="Proteomes" id="UP000237068">
    <property type="component" value="Unassembled WGS sequence"/>
</dbReference>
<accession>A0A2S4APK6</accession>
<feature type="compositionally biased region" description="Polar residues" evidence="2">
    <location>
        <begin position="280"/>
        <end position="298"/>
    </location>
</feature>
<gene>
    <name evidence="3" type="ORF">CXK91_08860</name>
</gene>
<evidence type="ECO:0000256" key="1">
    <source>
        <dbReference type="SAM" id="Coils"/>
    </source>
</evidence>
<dbReference type="OrthoDB" id="6896303at2"/>
<dbReference type="AlphaFoldDB" id="A0A2S4APK6"/>